<gene>
    <name evidence="2" type="ORF">KC19_4G138400</name>
</gene>
<feature type="non-terminal residue" evidence="2">
    <location>
        <position position="1"/>
    </location>
</feature>
<dbReference type="InterPro" id="IPR036047">
    <property type="entry name" value="F-box-like_dom_sf"/>
</dbReference>
<dbReference type="EMBL" id="CM026424">
    <property type="protein sequence ID" value="KAG0579963.1"/>
    <property type="molecule type" value="Genomic_DNA"/>
</dbReference>
<dbReference type="InterPro" id="IPR001810">
    <property type="entry name" value="F-box_dom"/>
</dbReference>
<dbReference type="Pfam" id="PF00646">
    <property type="entry name" value="F-box"/>
    <property type="match status" value="1"/>
</dbReference>
<keyword evidence="3" id="KW-1185">Reference proteome</keyword>
<dbReference type="SUPFAM" id="SSF81383">
    <property type="entry name" value="F-box domain"/>
    <property type="match status" value="1"/>
</dbReference>
<dbReference type="InterPro" id="IPR050796">
    <property type="entry name" value="SCF_F-box_component"/>
</dbReference>
<evidence type="ECO:0000259" key="1">
    <source>
        <dbReference type="PROSITE" id="PS50181"/>
    </source>
</evidence>
<name>A0A8T0IBV3_CERPU</name>
<feature type="domain" description="F-box" evidence="1">
    <location>
        <begin position="5"/>
        <end position="50"/>
    </location>
</feature>
<proteinExistence type="predicted"/>
<accession>A0A8T0IBV3</accession>
<dbReference type="AlphaFoldDB" id="A0A8T0IBV3"/>
<dbReference type="Gene3D" id="1.20.1280.50">
    <property type="match status" value="1"/>
</dbReference>
<dbReference type="SMART" id="SM00256">
    <property type="entry name" value="FBOX"/>
    <property type="match status" value="1"/>
</dbReference>
<dbReference type="PANTHER" id="PTHR31672">
    <property type="entry name" value="BNACNNG10540D PROTEIN"/>
    <property type="match status" value="1"/>
</dbReference>
<dbReference type="Proteomes" id="UP000822688">
    <property type="component" value="Chromosome 4"/>
</dbReference>
<protein>
    <recommendedName>
        <fullName evidence="1">F-box domain-containing protein</fullName>
    </recommendedName>
</protein>
<organism evidence="2 3">
    <name type="scientific">Ceratodon purpureus</name>
    <name type="common">Fire moss</name>
    <name type="synonym">Dicranum purpureum</name>
    <dbReference type="NCBI Taxonomy" id="3225"/>
    <lineage>
        <taxon>Eukaryota</taxon>
        <taxon>Viridiplantae</taxon>
        <taxon>Streptophyta</taxon>
        <taxon>Embryophyta</taxon>
        <taxon>Bryophyta</taxon>
        <taxon>Bryophytina</taxon>
        <taxon>Bryopsida</taxon>
        <taxon>Dicranidae</taxon>
        <taxon>Pseudoditrichales</taxon>
        <taxon>Ditrichaceae</taxon>
        <taxon>Ceratodon</taxon>
    </lineage>
</organism>
<dbReference type="PROSITE" id="PS50181">
    <property type="entry name" value="FBOX"/>
    <property type="match status" value="1"/>
</dbReference>
<reference evidence="2" key="1">
    <citation type="submission" date="2020-06" db="EMBL/GenBank/DDBJ databases">
        <title>WGS assembly of Ceratodon purpureus strain R40.</title>
        <authorList>
            <person name="Carey S.B."/>
            <person name="Jenkins J."/>
            <person name="Shu S."/>
            <person name="Lovell J.T."/>
            <person name="Sreedasyam A."/>
            <person name="Maumus F."/>
            <person name="Tiley G.P."/>
            <person name="Fernandez-Pozo N."/>
            <person name="Barry K."/>
            <person name="Chen C."/>
            <person name="Wang M."/>
            <person name="Lipzen A."/>
            <person name="Daum C."/>
            <person name="Saski C.A."/>
            <person name="Payton A.C."/>
            <person name="Mcbreen J.C."/>
            <person name="Conrad R.E."/>
            <person name="Kollar L.M."/>
            <person name="Olsson S."/>
            <person name="Huttunen S."/>
            <person name="Landis J.B."/>
            <person name="Wickett N.J."/>
            <person name="Johnson M.G."/>
            <person name="Rensing S.A."/>
            <person name="Grimwood J."/>
            <person name="Schmutz J."/>
            <person name="Mcdaniel S.F."/>
        </authorList>
    </citation>
    <scope>NUCLEOTIDE SEQUENCE</scope>
    <source>
        <strain evidence="2">R40</strain>
    </source>
</reference>
<sequence>SIVNPAIWSDLPEELLQRVFARLPLADIIRLRCLSKQWNRILNSHDFKQVCTDAHPKMFAIITPLSYSVSRSFNVRLYDLRPPNYEMQIDTGSKRPNNYLTKSASDGGLVCFACTADEEDLACIASASVIVLVCNPLTRVVRELPLHSHCKRPPEMLHLVMDRVSKCYQVLIVSTDPNGGGLVAEVSHSNTGAWTSANLAEKRYFPGFRDLFLREFITDYHGRPCVYDCAKGYHLEIPADVADLLRDGNYVGMNQCALVQGRVFALCREEPNANEGGRLDCGVEWFFAEFQYLESGARWLKVKDHRSTDSVRFPQVTTLYLRDLFACKGFLLVVAKFYADSIRHEQWSYDLSTGKWHQIFPWYKLDTCWRRDLMCELQWDVVP</sequence>
<evidence type="ECO:0000313" key="2">
    <source>
        <dbReference type="EMBL" id="KAG0579963.1"/>
    </source>
</evidence>
<dbReference type="PANTHER" id="PTHR31672:SF2">
    <property type="entry name" value="F-BOX DOMAIN-CONTAINING PROTEIN"/>
    <property type="match status" value="1"/>
</dbReference>
<dbReference type="CDD" id="cd22157">
    <property type="entry name" value="F-box_AtFBW1-like"/>
    <property type="match status" value="1"/>
</dbReference>
<evidence type="ECO:0000313" key="3">
    <source>
        <dbReference type="Proteomes" id="UP000822688"/>
    </source>
</evidence>
<comment type="caution">
    <text evidence="2">The sequence shown here is derived from an EMBL/GenBank/DDBJ whole genome shotgun (WGS) entry which is preliminary data.</text>
</comment>